<sequence>MGFMSEYDLQLQEIARVIRDECEPGTPQQLVEERVHRMAEEMTDLAMLALDPDQKPLLQREARGISQILLRAKLILSVFEGEDIEQIRRLIVALETPKRPLGQLSVVRNA</sequence>
<dbReference type="RefSeq" id="WP_145633484.1">
    <property type="nucleotide sequence ID" value="NZ_CP088014.1"/>
</dbReference>
<accession>A0A562LBW9</accession>
<evidence type="ECO:0000313" key="2">
    <source>
        <dbReference type="Proteomes" id="UP000317176"/>
    </source>
</evidence>
<dbReference type="Proteomes" id="UP000317176">
    <property type="component" value="Unassembled WGS sequence"/>
</dbReference>
<dbReference type="AlphaFoldDB" id="A0A562LBW9"/>
<gene>
    <name evidence="1" type="ORF">IQ17_03306</name>
</gene>
<dbReference type="EMBL" id="VLKL01000008">
    <property type="protein sequence ID" value="TWI05141.1"/>
    <property type="molecule type" value="Genomic_DNA"/>
</dbReference>
<comment type="caution">
    <text evidence="1">The sequence shown here is derived from an EMBL/GenBank/DDBJ whole genome shotgun (WGS) entry which is preliminary data.</text>
</comment>
<organism evidence="1 2">
    <name type="scientific">Bradyrhizobium daqingense</name>
    <dbReference type="NCBI Taxonomy" id="993502"/>
    <lineage>
        <taxon>Bacteria</taxon>
        <taxon>Pseudomonadati</taxon>
        <taxon>Pseudomonadota</taxon>
        <taxon>Alphaproteobacteria</taxon>
        <taxon>Hyphomicrobiales</taxon>
        <taxon>Nitrobacteraceae</taxon>
        <taxon>Bradyrhizobium</taxon>
    </lineage>
</organism>
<keyword evidence="2" id="KW-1185">Reference proteome</keyword>
<proteinExistence type="predicted"/>
<protein>
    <submittedName>
        <fullName evidence="1">Uncharacterized protein</fullName>
    </submittedName>
</protein>
<evidence type="ECO:0000313" key="1">
    <source>
        <dbReference type="EMBL" id="TWI05141.1"/>
    </source>
</evidence>
<reference evidence="1 2" key="1">
    <citation type="journal article" date="2015" name="Stand. Genomic Sci.">
        <title>Genomic Encyclopedia of Bacterial and Archaeal Type Strains, Phase III: the genomes of soil and plant-associated and newly described type strains.</title>
        <authorList>
            <person name="Whitman W.B."/>
            <person name="Woyke T."/>
            <person name="Klenk H.P."/>
            <person name="Zhou Y."/>
            <person name="Lilburn T.G."/>
            <person name="Beck B.J."/>
            <person name="De Vos P."/>
            <person name="Vandamme P."/>
            <person name="Eisen J.A."/>
            <person name="Garrity G."/>
            <person name="Hugenholtz P."/>
            <person name="Kyrpides N.C."/>
        </authorList>
    </citation>
    <scope>NUCLEOTIDE SEQUENCE [LARGE SCALE GENOMIC DNA]</scope>
    <source>
        <strain evidence="1 2">CGMCC 1.10947</strain>
    </source>
</reference>
<name>A0A562LBW9_9BRAD</name>